<gene>
    <name evidence="2" type="ORF">UY3_15512</name>
</gene>
<name>M7B5F0_CHEMY</name>
<evidence type="ECO:0000256" key="1">
    <source>
        <dbReference type="SAM" id="MobiDB-lite"/>
    </source>
</evidence>
<dbReference type="Proteomes" id="UP000031443">
    <property type="component" value="Unassembled WGS sequence"/>
</dbReference>
<feature type="compositionally biased region" description="Low complexity" evidence="1">
    <location>
        <begin position="20"/>
        <end position="37"/>
    </location>
</feature>
<reference evidence="3" key="1">
    <citation type="journal article" date="2013" name="Nat. Genet.">
        <title>The draft genomes of soft-shell turtle and green sea turtle yield insights into the development and evolution of the turtle-specific body plan.</title>
        <authorList>
            <person name="Wang Z."/>
            <person name="Pascual-Anaya J."/>
            <person name="Zadissa A."/>
            <person name="Li W."/>
            <person name="Niimura Y."/>
            <person name="Huang Z."/>
            <person name="Li C."/>
            <person name="White S."/>
            <person name="Xiong Z."/>
            <person name="Fang D."/>
            <person name="Wang B."/>
            <person name="Ming Y."/>
            <person name="Chen Y."/>
            <person name="Zheng Y."/>
            <person name="Kuraku S."/>
            <person name="Pignatelli M."/>
            <person name="Herrero J."/>
            <person name="Beal K."/>
            <person name="Nozawa M."/>
            <person name="Li Q."/>
            <person name="Wang J."/>
            <person name="Zhang H."/>
            <person name="Yu L."/>
            <person name="Shigenobu S."/>
            <person name="Wang J."/>
            <person name="Liu J."/>
            <person name="Flicek P."/>
            <person name="Searle S."/>
            <person name="Wang J."/>
            <person name="Kuratani S."/>
            <person name="Yin Y."/>
            <person name="Aken B."/>
            <person name="Zhang G."/>
            <person name="Irie N."/>
        </authorList>
    </citation>
    <scope>NUCLEOTIDE SEQUENCE [LARGE SCALE GENOMIC DNA]</scope>
</reference>
<dbReference type="AlphaFoldDB" id="M7B5F0"/>
<keyword evidence="3" id="KW-1185">Reference proteome</keyword>
<organism evidence="2 3">
    <name type="scientific">Chelonia mydas</name>
    <name type="common">Green sea-turtle</name>
    <name type="synonym">Chelonia agassizi</name>
    <dbReference type="NCBI Taxonomy" id="8469"/>
    <lineage>
        <taxon>Eukaryota</taxon>
        <taxon>Metazoa</taxon>
        <taxon>Chordata</taxon>
        <taxon>Craniata</taxon>
        <taxon>Vertebrata</taxon>
        <taxon>Euteleostomi</taxon>
        <taxon>Archelosauria</taxon>
        <taxon>Testudinata</taxon>
        <taxon>Testudines</taxon>
        <taxon>Cryptodira</taxon>
        <taxon>Durocryptodira</taxon>
        <taxon>Americhelydia</taxon>
        <taxon>Chelonioidea</taxon>
        <taxon>Cheloniidae</taxon>
        <taxon>Chelonia</taxon>
    </lineage>
</organism>
<accession>M7B5F0</accession>
<evidence type="ECO:0000313" key="2">
    <source>
        <dbReference type="EMBL" id="EMP27358.1"/>
    </source>
</evidence>
<evidence type="ECO:0000313" key="3">
    <source>
        <dbReference type="Proteomes" id="UP000031443"/>
    </source>
</evidence>
<sequence>MDPHDNFGFSPPEQRPPPQEQQLRQGQPPEPEQQPLRLEQEHRLGPQERPGAAAPEQQLPEPAVHIPANFIASFSSIIFDNGGAVAVLMGPAKPGWDHFTWAGLGTGSCECRPDMLLLSPLQFLVEPYSPVDICFISVDIHICRYTFCIRSRLYGLSTMKLPLQVPVAPRSMGGQGGSERCLLPEYQISSSHWPGTATNGSCRGGGCRHKRSVRSLPDCRCV</sequence>
<dbReference type="EMBL" id="KB570890">
    <property type="protein sequence ID" value="EMP27358.1"/>
    <property type="molecule type" value="Genomic_DNA"/>
</dbReference>
<protein>
    <submittedName>
        <fullName evidence="2">Uncharacterized protein</fullName>
    </submittedName>
</protein>
<proteinExistence type="predicted"/>
<feature type="region of interest" description="Disordered" evidence="1">
    <location>
        <begin position="1"/>
        <end position="56"/>
    </location>
</feature>